<keyword evidence="2" id="KW-1133">Transmembrane helix</keyword>
<keyword evidence="2" id="KW-0472">Membrane</keyword>
<evidence type="ECO:0000256" key="2">
    <source>
        <dbReference type="SAM" id="Phobius"/>
    </source>
</evidence>
<gene>
    <name evidence="3" type="ORF">B0T20DRAFT_468050</name>
</gene>
<feature type="compositionally biased region" description="Acidic residues" evidence="1">
    <location>
        <begin position="29"/>
        <end position="46"/>
    </location>
</feature>
<evidence type="ECO:0000256" key="1">
    <source>
        <dbReference type="SAM" id="MobiDB-lite"/>
    </source>
</evidence>
<dbReference type="EMBL" id="JAUTDP010000004">
    <property type="protein sequence ID" value="KAK3399680.1"/>
    <property type="molecule type" value="Genomic_DNA"/>
</dbReference>
<feature type="region of interest" description="Disordered" evidence="1">
    <location>
        <begin position="1"/>
        <end position="80"/>
    </location>
</feature>
<organism evidence="3 4">
    <name type="scientific">Sordaria brevicollis</name>
    <dbReference type="NCBI Taxonomy" id="83679"/>
    <lineage>
        <taxon>Eukaryota</taxon>
        <taxon>Fungi</taxon>
        <taxon>Dikarya</taxon>
        <taxon>Ascomycota</taxon>
        <taxon>Pezizomycotina</taxon>
        <taxon>Sordariomycetes</taxon>
        <taxon>Sordariomycetidae</taxon>
        <taxon>Sordariales</taxon>
        <taxon>Sordariaceae</taxon>
        <taxon>Sordaria</taxon>
    </lineage>
</organism>
<name>A0AAE0PGU3_SORBR</name>
<feature type="transmembrane region" description="Helical" evidence="2">
    <location>
        <begin position="293"/>
        <end position="312"/>
    </location>
</feature>
<proteinExistence type="predicted"/>
<feature type="compositionally biased region" description="Basic residues" evidence="1">
    <location>
        <begin position="1"/>
        <end position="10"/>
    </location>
</feature>
<keyword evidence="4" id="KW-1185">Reference proteome</keyword>
<evidence type="ECO:0000313" key="4">
    <source>
        <dbReference type="Proteomes" id="UP001281003"/>
    </source>
</evidence>
<sequence length="381" mass="42039">MVAGEKKKRGNLYVFREGDQELGGVAPDNVDDEVEAVEDGDEDEDETGVRDMRAEAAPNRLANRRRPQPTNGRCLPSTDTRKLGYEKGQMYALVDTSLDTTTQLLREHRECEILRGRKKFINKRNNEEKKAEVQEILPSGSVDVLFHLLILTNHTTIRHGLIRLEDLHEISVVQQLLEIYKSHVRIPSFNAFVGRLLHPLRDQVPDDEVPVGVAVVVVNPHLFLTVVIVDVSLYSGIREVAADSFLLLEVVLVFMFHAVIGGFNIGVGVMLAGRLSAFRGGGGLLLLSEDVSSSKYLVIAPGVAIFVGDLGLWGYRTGVSTVEILSSCVTVAAKLTFNALYGWAADLMTEEVVRLLVTAPWMSVVVVDWRPVSLSLLFVGI</sequence>
<comment type="caution">
    <text evidence="3">The sequence shown here is derived from an EMBL/GenBank/DDBJ whole genome shotgun (WGS) entry which is preliminary data.</text>
</comment>
<evidence type="ECO:0000313" key="3">
    <source>
        <dbReference type="EMBL" id="KAK3399680.1"/>
    </source>
</evidence>
<dbReference type="Proteomes" id="UP001281003">
    <property type="component" value="Unassembled WGS sequence"/>
</dbReference>
<feature type="transmembrane region" description="Helical" evidence="2">
    <location>
        <begin position="245"/>
        <end position="273"/>
    </location>
</feature>
<reference evidence="3" key="2">
    <citation type="submission" date="2023-07" db="EMBL/GenBank/DDBJ databases">
        <authorList>
            <consortium name="Lawrence Berkeley National Laboratory"/>
            <person name="Haridas S."/>
            <person name="Hensen N."/>
            <person name="Bonometti L."/>
            <person name="Westerberg I."/>
            <person name="Brannstrom I.O."/>
            <person name="Guillou S."/>
            <person name="Cros-Aarteil S."/>
            <person name="Calhoun S."/>
            <person name="Kuo A."/>
            <person name="Mondo S."/>
            <person name="Pangilinan J."/>
            <person name="Riley R."/>
            <person name="LaButti K."/>
            <person name="Andreopoulos B."/>
            <person name="Lipzen A."/>
            <person name="Chen C."/>
            <person name="Yanf M."/>
            <person name="Daum C."/>
            <person name="Ng V."/>
            <person name="Clum A."/>
            <person name="Steindorff A."/>
            <person name="Ohm R."/>
            <person name="Martin F."/>
            <person name="Silar P."/>
            <person name="Natvig D."/>
            <person name="Lalanne C."/>
            <person name="Gautier V."/>
            <person name="Ament-velasquez S.L."/>
            <person name="Kruys A."/>
            <person name="Hutchinson M.I."/>
            <person name="Powell A.J."/>
            <person name="Barry K."/>
            <person name="Miller A.N."/>
            <person name="Grigoriev I.V."/>
            <person name="Debuchy R."/>
            <person name="Gladieux P."/>
            <person name="Thoren M.H."/>
            <person name="Johannesson H."/>
        </authorList>
    </citation>
    <scope>NUCLEOTIDE SEQUENCE</scope>
    <source>
        <strain evidence="3">FGSC 1904</strain>
    </source>
</reference>
<reference evidence="3" key="1">
    <citation type="journal article" date="2023" name="Mol. Phylogenet. Evol.">
        <title>Genome-scale phylogeny and comparative genomics of the fungal order Sordariales.</title>
        <authorList>
            <person name="Hensen N."/>
            <person name="Bonometti L."/>
            <person name="Westerberg I."/>
            <person name="Brannstrom I.O."/>
            <person name="Guillou S."/>
            <person name="Cros-Aarteil S."/>
            <person name="Calhoun S."/>
            <person name="Haridas S."/>
            <person name="Kuo A."/>
            <person name="Mondo S."/>
            <person name="Pangilinan J."/>
            <person name="Riley R."/>
            <person name="LaButti K."/>
            <person name="Andreopoulos B."/>
            <person name="Lipzen A."/>
            <person name="Chen C."/>
            <person name="Yan M."/>
            <person name="Daum C."/>
            <person name="Ng V."/>
            <person name="Clum A."/>
            <person name="Steindorff A."/>
            <person name="Ohm R.A."/>
            <person name="Martin F."/>
            <person name="Silar P."/>
            <person name="Natvig D.O."/>
            <person name="Lalanne C."/>
            <person name="Gautier V."/>
            <person name="Ament-Velasquez S.L."/>
            <person name="Kruys A."/>
            <person name="Hutchinson M.I."/>
            <person name="Powell A.J."/>
            <person name="Barry K."/>
            <person name="Miller A.N."/>
            <person name="Grigoriev I.V."/>
            <person name="Debuchy R."/>
            <person name="Gladieux P."/>
            <person name="Hiltunen Thoren M."/>
            <person name="Johannesson H."/>
        </authorList>
    </citation>
    <scope>NUCLEOTIDE SEQUENCE</scope>
    <source>
        <strain evidence="3">FGSC 1904</strain>
    </source>
</reference>
<protein>
    <submittedName>
        <fullName evidence="3">Uncharacterized protein</fullName>
    </submittedName>
</protein>
<keyword evidence="2" id="KW-0812">Transmembrane</keyword>
<dbReference type="AlphaFoldDB" id="A0AAE0PGU3"/>
<accession>A0AAE0PGU3</accession>